<name>A0A1D2MAE2_ORCCI</name>
<sequence>MTNSFDYCFGIREPRYPCLTLRLTIIFCVFIVFMCIHWRSYSKSRVIEVNDGSWDVSDVNDVSNCYEFKYNQDTYVSECYKRYGSGNYVYLGLSMFFLVLAGLILIIMFKDFYTRFQQSRLETQGRHEWTLERPTVAISTVGGNNSMNNVTSGNPSAPPSHIIAYAPSATVAEVDAPPSYNECVINIRNRD</sequence>
<evidence type="ECO:0000256" key="1">
    <source>
        <dbReference type="SAM" id="Phobius"/>
    </source>
</evidence>
<comment type="caution">
    <text evidence="2">The sequence shown here is derived from an EMBL/GenBank/DDBJ whole genome shotgun (WGS) entry which is preliminary data.</text>
</comment>
<feature type="transmembrane region" description="Helical" evidence="1">
    <location>
        <begin position="88"/>
        <end position="109"/>
    </location>
</feature>
<gene>
    <name evidence="2" type="ORF">Ocin01_16725</name>
</gene>
<reference evidence="2 3" key="1">
    <citation type="journal article" date="2016" name="Genome Biol. Evol.">
        <title>Gene Family Evolution Reflects Adaptation to Soil Environmental Stressors in the Genome of the Collembolan Orchesella cincta.</title>
        <authorList>
            <person name="Faddeeva-Vakhrusheva A."/>
            <person name="Derks M.F."/>
            <person name="Anvar S.Y."/>
            <person name="Agamennone V."/>
            <person name="Suring W."/>
            <person name="Smit S."/>
            <person name="van Straalen N.M."/>
            <person name="Roelofs D."/>
        </authorList>
    </citation>
    <scope>NUCLEOTIDE SEQUENCE [LARGE SCALE GENOMIC DNA]</scope>
    <source>
        <tissue evidence="2">Mixed pool</tissue>
    </source>
</reference>
<evidence type="ECO:0000313" key="3">
    <source>
        <dbReference type="Proteomes" id="UP000094527"/>
    </source>
</evidence>
<dbReference type="EMBL" id="LJIJ01002273">
    <property type="protein sequence ID" value="ODM89955.1"/>
    <property type="molecule type" value="Genomic_DNA"/>
</dbReference>
<feature type="transmembrane region" description="Helical" evidence="1">
    <location>
        <begin position="21"/>
        <end position="41"/>
    </location>
</feature>
<evidence type="ECO:0000313" key="2">
    <source>
        <dbReference type="EMBL" id="ODM89955.1"/>
    </source>
</evidence>
<accession>A0A1D2MAE2</accession>
<proteinExistence type="predicted"/>
<dbReference type="AlphaFoldDB" id="A0A1D2MAE2"/>
<keyword evidence="1" id="KW-0812">Transmembrane</keyword>
<keyword evidence="1" id="KW-1133">Transmembrane helix</keyword>
<dbReference type="Proteomes" id="UP000094527">
    <property type="component" value="Unassembled WGS sequence"/>
</dbReference>
<keyword evidence="1" id="KW-0472">Membrane</keyword>
<protein>
    <submittedName>
        <fullName evidence="2">Uncharacterized protein</fullName>
    </submittedName>
</protein>
<keyword evidence="3" id="KW-1185">Reference proteome</keyword>
<organism evidence="2 3">
    <name type="scientific">Orchesella cincta</name>
    <name type="common">Springtail</name>
    <name type="synonym">Podura cincta</name>
    <dbReference type="NCBI Taxonomy" id="48709"/>
    <lineage>
        <taxon>Eukaryota</taxon>
        <taxon>Metazoa</taxon>
        <taxon>Ecdysozoa</taxon>
        <taxon>Arthropoda</taxon>
        <taxon>Hexapoda</taxon>
        <taxon>Collembola</taxon>
        <taxon>Entomobryomorpha</taxon>
        <taxon>Entomobryoidea</taxon>
        <taxon>Orchesellidae</taxon>
        <taxon>Orchesellinae</taxon>
        <taxon>Orchesella</taxon>
    </lineage>
</organism>